<sequence>MKTIHFYEFRTIRQAIIVGSLDSRQISFNLENFNQDTMICALLKDRSELDANRVAVYPHRPMDGAVRSWKIELP</sequence>
<proteinExistence type="predicted"/>
<dbReference type="EMBL" id="LR797210">
    <property type="protein sequence ID" value="CAB4194297.1"/>
    <property type="molecule type" value="Genomic_DNA"/>
</dbReference>
<name>A0A6J5RJD6_9CAUD</name>
<protein>
    <submittedName>
        <fullName evidence="1">Uncharacterized protein</fullName>
    </submittedName>
</protein>
<evidence type="ECO:0000313" key="1">
    <source>
        <dbReference type="EMBL" id="CAB4194297.1"/>
    </source>
</evidence>
<gene>
    <name evidence="1" type="ORF">UFOVP1254_9</name>
</gene>
<organism evidence="1">
    <name type="scientific">uncultured Caudovirales phage</name>
    <dbReference type="NCBI Taxonomy" id="2100421"/>
    <lineage>
        <taxon>Viruses</taxon>
        <taxon>Duplodnaviria</taxon>
        <taxon>Heunggongvirae</taxon>
        <taxon>Uroviricota</taxon>
        <taxon>Caudoviricetes</taxon>
        <taxon>Peduoviridae</taxon>
        <taxon>Maltschvirus</taxon>
        <taxon>Maltschvirus maltsch</taxon>
    </lineage>
</organism>
<reference evidence="1" key="1">
    <citation type="submission" date="2020-05" db="EMBL/GenBank/DDBJ databases">
        <authorList>
            <person name="Chiriac C."/>
            <person name="Salcher M."/>
            <person name="Ghai R."/>
            <person name="Kavagutti S V."/>
        </authorList>
    </citation>
    <scope>NUCLEOTIDE SEQUENCE</scope>
</reference>
<accession>A0A6J5RJD6</accession>